<accession>A0A6L9MQJ6</accession>
<keyword evidence="2" id="KW-1185">Reference proteome</keyword>
<proteinExistence type="predicted"/>
<evidence type="ECO:0000313" key="1">
    <source>
        <dbReference type="EMBL" id="NDW20408.1"/>
    </source>
</evidence>
<name>A0A6L9MQJ6_9ALTE</name>
<dbReference type="RefSeq" id="WP_163109802.1">
    <property type="nucleotide sequence ID" value="NZ_JAAAWP010000001.1"/>
</dbReference>
<gene>
    <name evidence="1" type="ORF">GTW09_02555</name>
</gene>
<protein>
    <submittedName>
        <fullName evidence="1">Uncharacterized protein</fullName>
    </submittedName>
</protein>
<dbReference type="Proteomes" id="UP000478837">
    <property type="component" value="Unassembled WGS sequence"/>
</dbReference>
<organism evidence="1 2">
    <name type="scientific">Alteromonas hispanica</name>
    <dbReference type="NCBI Taxonomy" id="315421"/>
    <lineage>
        <taxon>Bacteria</taxon>
        <taxon>Pseudomonadati</taxon>
        <taxon>Pseudomonadota</taxon>
        <taxon>Gammaproteobacteria</taxon>
        <taxon>Alteromonadales</taxon>
        <taxon>Alteromonadaceae</taxon>
        <taxon>Alteromonas/Salinimonas group</taxon>
        <taxon>Alteromonas</taxon>
    </lineage>
</organism>
<sequence>MSSSGKKERVLTSWIGGNDLDSLKGDTYIKNISGPIVSVLNTHILDSIELLYNYLKERVAPCIEWLSKLTNANIRANHISLSSSIDFGDIYAHANRHLNKLCTQPNRLSILLSLGTPAMQTVWILLGKTRFPCTFLQSPLEQGVQEVDIPFKLSAEYLPAASKINTGQREKQDTTIVRYLDKPAVN</sequence>
<reference evidence="1 2" key="1">
    <citation type="submission" date="2020-01" db="EMBL/GenBank/DDBJ databases">
        <title>Genomes of bacteria type strains.</title>
        <authorList>
            <person name="Chen J."/>
            <person name="Zhu S."/>
            <person name="Yang J."/>
        </authorList>
    </citation>
    <scope>NUCLEOTIDE SEQUENCE [LARGE SCALE GENOMIC DNA]</scope>
    <source>
        <strain evidence="1 2">LMG 22958</strain>
    </source>
</reference>
<evidence type="ECO:0000313" key="2">
    <source>
        <dbReference type="Proteomes" id="UP000478837"/>
    </source>
</evidence>
<comment type="caution">
    <text evidence="1">The sequence shown here is derived from an EMBL/GenBank/DDBJ whole genome shotgun (WGS) entry which is preliminary data.</text>
</comment>
<dbReference type="EMBL" id="JAAAWP010000001">
    <property type="protein sequence ID" value="NDW20408.1"/>
    <property type="molecule type" value="Genomic_DNA"/>
</dbReference>
<dbReference type="AlphaFoldDB" id="A0A6L9MQJ6"/>